<gene>
    <name evidence="1" type="ORF">CRV2_00015069</name>
</gene>
<dbReference type="Proteomes" id="UP000836387">
    <property type="component" value="Unassembled WGS sequence"/>
</dbReference>
<protein>
    <submittedName>
        <fullName evidence="1">Uncharacterized protein</fullName>
    </submittedName>
</protein>
<reference evidence="1" key="1">
    <citation type="submission" date="2020-04" db="EMBL/GenBank/DDBJ databases">
        <authorList>
            <person name="Broberg M."/>
        </authorList>
    </citation>
    <scope>NUCLEOTIDE SEQUENCE</scope>
</reference>
<keyword evidence="2" id="KW-1185">Reference proteome</keyword>
<comment type="caution">
    <text evidence="1">The sequence shown here is derived from an EMBL/GenBank/DDBJ whole genome shotgun (WGS) entry which is preliminary data.</text>
</comment>
<organism evidence="1 2">
    <name type="scientific">Clonostachys rosea f. rosea IK726</name>
    <dbReference type="NCBI Taxonomy" id="1349383"/>
    <lineage>
        <taxon>Eukaryota</taxon>
        <taxon>Fungi</taxon>
        <taxon>Dikarya</taxon>
        <taxon>Ascomycota</taxon>
        <taxon>Pezizomycotina</taxon>
        <taxon>Sordariomycetes</taxon>
        <taxon>Hypocreomycetidae</taxon>
        <taxon>Hypocreales</taxon>
        <taxon>Bionectriaceae</taxon>
        <taxon>Clonostachys</taxon>
    </lineage>
</organism>
<sequence length="399" mass="43000">MRFSLAAVLNGLIGLSALTVAATEVSETGALDDANNQAIQALQGQEGGVSSLSVHGSKRCSLGTASIRRNWRALSKKERKAYIDAVLCIMNKPSKADPSFAPGARSRYDDFVAVHINQTLSIHGTGNFLTWHRYFTWAYESALRDECGYHGTQPASTPLHSLKYWDWLDGSDFASSPIFDGSETSMSGDGAYVAHNGSLGGSNNIYLPSGNGGGCLKDGPFKDMVTNLGPVSPGMDGLTASPTGPLGYNPRCLRRDLTSAAVDRWMTFANVWNITVGAASRNITTFQDELQGRFSDEFLGVHAAGHFTMGGDSADLFASPNDPIFFLHHSMVDRVYWLWQALHPNEAKKIAGTITILNKPPSRDALLTDVLDLGVNAKPITIGDALNTLGNSPFCYIYL</sequence>
<accession>A0ACA9UKW1</accession>
<reference evidence="1" key="2">
    <citation type="submission" date="2021-10" db="EMBL/GenBank/DDBJ databases">
        <authorList>
            <person name="Piombo E."/>
        </authorList>
    </citation>
    <scope>NUCLEOTIDE SEQUENCE</scope>
</reference>
<evidence type="ECO:0000313" key="1">
    <source>
        <dbReference type="EMBL" id="CAG9953699.1"/>
    </source>
</evidence>
<name>A0ACA9UKW1_BIOOC</name>
<proteinExistence type="predicted"/>
<evidence type="ECO:0000313" key="2">
    <source>
        <dbReference type="Proteomes" id="UP000836387"/>
    </source>
</evidence>
<dbReference type="EMBL" id="CADEHS020000533">
    <property type="protein sequence ID" value="CAG9953699.1"/>
    <property type="molecule type" value="Genomic_DNA"/>
</dbReference>